<dbReference type="InterPro" id="IPR006675">
    <property type="entry name" value="HDIG_dom"/>
</dbReference>
<gene>
    <name evidence="3" type="ORF">AADV58_00535</name>
</gene>
<dbReference type="RefSeq" id="WP_341743775.1">
    <property type="nucleotide sequence ID" value="NZ_CP151406.1"/>
</dbReference>
<keyword evidence="3" id="KW-0378">Hydrolase</keyword>
<dbReference type="PROSITE" id="PS51831">
    <property type="entry name" value="HD"/>
    <property type="match status" value="1"/>
</dbReference>
<dbReference type="EC" id="3.1.4.-" evidence="3"/>
<organism evidence="3 4">
    <name type="scientific">Azonexus hydrophilus</name>
    <dbReference type="NCBI Taxonomy" id="418702"/>
    <lineage>
        <taxon>Bacteria</taxon>
        <taxon>Pseudomonadati</taxon>
        <taxon>Pseudomonadota</taxon>
        <taxon>Betaproteobacteria</taxon>
        <taxon>Rhodocyclales</taxon>
        <taxon>Azonexaceae</taxon>
        <taxon>Azonexus</taxon>
    </lineage>
</organism>
<reference evidence="3 4" key="1">
    <citation type="submission" date="2024-04" db="EMBL/GenBank/DDBJ databases">
        <title>Dissimilatory iodate-reducing microorganisms contribute to the enrichment of iodine in groundwater.</title>
        <authorList>
            <person name="Jiang Z."/>
        </authorList>
    </citation>
    <scope>NUCLEOTIDE SEQUENCE [LARGE SCALE GENOMIC DNA]</scope>
    <source>
        <strain evidence="3 4">NCP973</strain>
    </source>
</reference>
<dbReference type="Gene3D" id="1.10.3210.10">
    <property type="entry name" value="Hypothetical protein af1432"/>
    <property type="match status" value="1"/>
</dbReference>
<accession>A0ABZ2XGI6</accession>
<protein>
    <submittedName>
        <fullName evidence="3">HD-GYP domain-containing protein</fullName>
        <ecNumber evidence="3">3.1.4.-</ecNumber>
    </submittedName>
</protein>
<dbReference type="InterPro" id="IPR003607">
    <property type="entry name" value="HD/PDEase_dom"/>
</dbReference>
<dbReference type="EMBL" id="CP151406">
    <property type="protein sequence ID" value="WZJ21665.1"/>
    <property type="molecule type" value="Genomic_DNA"/>
</dbReference>
<keyword evidence="4" id="KW-1185">Reference proteome</keyword>
<evidence type="ECO:0000259" key="2">
    <source>
        <dbReference type="PROSITE" id="PS51832"/>
    </source>
</evidence>
<dbReference type="PROSITE" id="PS51832">
    <property type="entry name" value="HD_GYP"/>
    <property type="match status" value="1"/>
</dbReference>
<dbReference type="InterPro" id="IPR037522">
    <property type="entry name" value="HD_GYP_dom"/>
</dbReference>
<evidence type="ECO:0000313" key="3">
    <source>
        <dbReference type="EMBL" id="WZJ21665.1"/>
    </source>
</evidence>
<dbReference type="Proteomes" id="UP001479520">
    <property type="component" value="Chromosome"/>
</dbReference>
<dbReference type="Pfam" id="PF11871">
    <property type="entry name" value="DUF3391"/>
    <property type="match status" value="1"/>
</dbReference>
<dbReference type="PANTHER" id="PTHR43155">
    <property type="entry name" value="CYCLIC DI-GMP PHOSPHODIESTERASE PA4108-RELATED"/>
    <property type="match status" value="1"/>
</dbReference>
<feature type="domain" description="HD-GYP" evidence="2">
    <location>
        <begin position="137"/>
        <end position="332"/>
    </location>
</feature>
<dbReference type="CDD" id="cd00077">
    <property type="entry name" value="HDc"/>
    <property type="match status" value="1"/>
</dbReference>
<dbReference type="SUPFAM" id="SSF109604">
    <property type="entry name" value="HD-domain/PDEase-like"/>
    <property type="match status" value="1"/>
</dbReference>
<evidence type="ECO:0000259" key="1">
    <source>
        <dbReference type="PROSITE" id="PS51831"/>
    </source>
</evidence>
<proteinExistence type="predicted"/>
<dbReference type="GO" id="GO:0016787">
    <property type="term" value="F:hydrolase activity"/>
    <property type="evidence" value="ECO:0007669"/>
    <property type="project" value="UniProtKB-KW"/>
</dbReference>
<name>A0ABZ2XGI6_9RHOO</name>
<dbReference type="SMART" id="SM00471">
    <property type="entry name" value="HDc"/>
    <property type="match status" value="1"/>
</dbReference>
<dbReference type="NCBIfam" id="TIGR00277">
    <property type="entry name" value="HDIG"/>
    <property type="match status" value="1"/>
</dbReference>
<dbReference type="PANTHER" id="PTHR43155:SF2">
    <property type="entry name" value="CYCLIC DI-GMP PHOSPHODIESTERASE PA4108"/>
    <property type="match status" value="1"/>
</dbReference>
<feature type="domain" description="HD" evidence="1">
    <location>
        <begin position="159"/>
        <end position="282"/>
    </location>
</feature>
<evidence type="ECO:0000313" key="4">
    <source>
        <dbReference type="Proteomes" id="UP001479520"/>
    </source>
</evidence>
<sequence>MLKKIPVEHLRLGMHLQAFCGDWLEHPFWRTRFVLKDAQDLVLIRESSIREVWIDINKGIDVEADRTRSEDEFETIEEIPPPPPVVQPKAAFADEVKRASRIVAKGREAVVSMFQEARMGKAIEAEAAAPLVEEISNSMLRNPGALVSIARLKTADDYTYLHSVAVCALMIALARQLGLDEQQTREAGMAGLLHDLGKAMMPSAVLNKPGKLTDAEFAVVKTHPEEGHKLLLAGNGASEIARDVCLHHHEKFDGSGYPAGLSGEAISLYARMGAVCDVYDAITSNRPYKAGWDPAESIRRMAEWKGHFDPAIFQAFVKSLGIYPVGSLVRLESGKLGVVVEQNGQSLLKPRLKVFFSTRSQSYLKPETIDLARSAEKIAGREDAEKWGIKDVDRYWAAETV</sequence>
<dbReference type="Pfam" id="PF13487">
    <property type="entry name" value="HD_5"/>
    <property type="match status" value="1"/>
</dbReference>
<dbReference type="InterPro" id="IPR021812">
    <property type="entry name" value="DUF3391"/>
</dbReference>
<dbReference type="InterPro" id="IPR006674">
    <property type="entry name" value="HD_domain"/>
</dbReference>